<dbReference type="EMBL" id="CP123443">
    <property type="protein sequence ID" value="WGK70213.1"/>
    <property type="molecule type" value="Genomic_DNA"/>
</dbReference>
<dbReference type="HAMAP" id="MF_01274">
    <property type="entry name" value="Pantothen_kinase_3"/>
    <property type="match status" value="1"/>
</dbReference>
<name>A0ABY8MM02_9SPIO</name>
<reference evidence="17 18" key="1">
    <citation type="submission" date="2023-04" db="EMBL/GenBank/DDBJ databases">
        <title>Spirochaete genome identified in red abalone sample constitutes a novel genus.</title>
        <authorList>
            <person name="Sharma S.P."/>
            <person name="Purcell C.M."/>
            <person name="Hyde J.R."/>
            <person name="Severin A.J."/>
        </authorList>
    </citation>
    <scope>NUCLEOTIDE SEQUENCE [LARGE SCALE GENOMIC DNA]</scope>
    <source>
        <strain evidence="17 18">SP-2023</strain>
    </source>
</reference>
<comment type="cofactor">
    <cofactor evidence="16">
        <name>NH4(+)</name>
        <dbReference type="ChEBI" id="CHEBI:28938"/>
    </cofactor>
    <cofactor evidence="16">
        <name>K(+)</name>
        <dbReference type="ChEBI" id="CHEBI:29103"/>
    </cofactor>
    <text evidence="16">A monovalent cation. Ammonium or potassium.</text>
</comment>
<dbReference type="Proteomes" id="UP001228690">
    <property type="component" value="Chromosome"/>
</dbReference>
<comment type="caution">
    <text evidence="16">Lacks conserved residue(s) required for the propagation of feature annotation.</text>
</comment>
<dbReference type="RefSeq" id="WP_326928421.1">
    <property type="nucleotide sequence ID" value="NZ_CP123443.1"/>
</dbReference>
<evidence type="ECO:0000256" key="7">
    <source>
        <dbReference type="ARBA" id="ARBA00022490"/>
    </source>
</evidence>
<feature type="binding site" evidence="16">
    <location>
        <begin position="6"/>
        <end position="13"/>
    </location>
    <ligand>
        <name>ATP</name>
        <dbReference type="ChEBI" id="CHEBI:30616"/>
    </ligand>
</feature>
<comment type="cofactor">
    <cofactor evidence="2">
        <name>K(+)</name>
        <dbReference type="ChEBI" id="CHEBI:29103"/>
    </cofactor>
</comment>
<dbReference type="Gene3D" id="3.30.420.40">
    <property type="match status" value="2"/>
</dbReference>
<keyword evidence="8 16" id="KW-0808">Transferase</keyword>
<keyword evidence="12 16" id="KW-0630">Potassium</keyword>
<dbReference type="InterPro" id="IPR004619">
    <property type="entry name" value="Type_III_PanK"/>
</dbReference>
<keyword evidence="13 16" id="KW-0173">Coenzyme A biosynthesis</keyword>
<keyword evidence="9 16" id="KW-0547">Nucleotide-binding</keyword>
<evidence type="ECO:0000256" key="3">
    <source>
        <dbReference type="ARBA" id="ARBA00004496"/>
    </source>
</evidence>
<dbReference type="EC" id="2.7.1.33" evidence="6 16"/>
<evidence type="ECO:0000256" key="2">
    <source>
        <dbReference type="ARBA" id="ARBA00001958"/>
    </source>
</evidence>
<proteinExistence type="inferred from homology"/>
<evidence type="ECO:0000256" key="15">
    <source>
        <dbReference type="ARBA" id="ARBA00040883"/>
    </source>
</evidence>
<comment type="subunit">
    <text evidence="5 16">Homodimer.</text>
</comment>
<keyword evidence="18" id="KW-1185">Reference proteome</keyword>
<evidence type="ECO:0000256" key="10">
    <source>
        <dbReference type="ARBA" id="ARBA00022777"/>
    </source>
</evidence>
<organism evidence="17 18">
    <name type="scientific">Candidatus Haliotispira prima</name>
    <dbReference type="NCBI Taxonomy" id="3034016"/>
    <lineage>
        <taxon>Bacteria</taxon>
        <taxon>Pseudomonadati</taxon>
        <taxon>Spirochaetota</taxon>
        <taxon>Spirochaetia</taxon>
        <taxon>Spirochaetales</taxon>
        <taxon>Spirochaetaceae</taxon>
        <taxon>Candidatus Haliotispira</taxon>
    </lineage>
</organism>
<comment type="similarity">
    <text evidence="14 16">Belongs to the type III pantothenate kinase family.</text>
</comment>
<dbReference type="SUPFAM" id="SSF53067">
    <property type="entry name" value="Actin-like ATPase domain"/>
    <property type="match status" value="2"/>
</dbReference>
<evidence type="ECO:0000256" key="9">
    <source>
        <dbReference type="ARBA" id="ARBA00022741"/>
    </source>
</evidence>
<evidence type="ECO:0000256" key="14">
    <source>
        <dbReference type="ARBA" id="ARBA00038036"/>
    </source>
</evidence>
<protein>
    <recommendedName>
        <fullName evidence="15 16">Type III pantothenate kinase</fullName>
        <ecNumber evidence="6 16">2.7.1.33</ecNumber>
    </recommendedName>
    <alternativeName>
        <fullName evidence="16">PanK-III</fullName>
    </alternativeName>
    <alternativeName>
        <fullName evidence="16">Pantothenic acid kinase</fullName>
    </alternativeName>
</protein>
<evidence type="ECO:0000313" key="18">
    <source>
        <dbReference type="Proteomes" id="UP001228690"/>
    </source>
</evidence>
<feature type="binding site" evidence="16">
    <location>
        <position position="134"/>
    </location>
    <ligand>
        <name>ATP</name>
        <dbReference type="ChEBI" id="CHEBI:30616"/>
    </ligand>
</feature>
<evidence type="ECO:0000256" key="4">
    <source>
        <dbReference type="ARBA" id="ARBA00005225"/>
    </source>
</evidence>
<feature type="active site" description="Proton acceptor" evidence="16">
    <location>
        <position position="110"/>
    </location>
</feature>
<comment type="pathway">
    <text evidence="4 16">Cofactor biosynthesis; coenzyme A biosynthesis; CoA from (R)-pantothenate: step 1/5.</text>
</comment>
<evidence type="ECO:0000256" key="1">
    <source>
        <dbReference type="ARBA" id="ARBA00001206"/>
    </source>
</evidence>
<keyword evidence="10 16" id="KW-0418">Kinase</keyword>
<comment type="catalytic activity">
    <reaction evidence="1 16">
        <text>(R)-pantothenate + ATP = (R)-4'-phosphopantothenate + ADP + H(+)</text>
        <dbReference type="Rhea" id="RHEA:16373"/>
        <dbReference type="ChEBI" id="CHEBI:10986"/>
        <dbReference type="ChEBI" id="CHEBI:15378"/>
        <dbReference type="ChEBI" id="CHEBI:29032"/>
        <dbReference type="ChEBI" id="CHEBI:30616"/>
        <dbReference type="ChEBI" id="CHEBI:456216"/>
        <dbReference type="EC" id="2.7.1.33"/>
    </reaction>
</comment>
<feature type="binding site" evidence="16">
    <location>
        <position position="186"/>
    </location>
    <ligand>
        <name>substrate</name>
    </ligand>
</feature>
<dbReference type="Pfam" id="PF03309">
    <property type="entry name" value="Pan_kinase"/>
    <property type="match status" value="1"/>
</dbReference>
<evidence type="ECO:0000256" key="12">
    <source>
        <dbReference type="ARBA" id="ARBA00022958"/>
    </source>
</evidence>
<keyword evidence="7 16" id="KW-0963">Cytoplasm</keyword>
<keyword evidence="11 16" id="KW-0067">ATP-binding</keyword>
<accession>A0ABY8MM02</accession>
<dbReference type="NCBIfam" id="TIGR00671">
    <property type="entry name" value="baf"/>
    <property type="match status" value="1"/>
</dbReference>
<evidence type="ECO:0000256" key="11">
    <source>
        <dbReference type="ARBA" id="ARBA00022840"/>
    </source>
</evidence>
<evidence type="ECO:0000313" key="17">
    <source>
        <dbReference type="EMBL" id="WGK70213.1"/>
    </source>
</evidence>
<comment type="function">
    <text evidence="16">Catalyzes the phosphorylation of pantothenate (Pan), the first step in CoA biosynthesis.</text>
</comment>
<evidence type="ECO:0000256" key="5">
    <source>
        <dbReference type="ARBA" id="ARBA00011738"/>
    </source>
</evidence>
<dbReference type="PANTHER" id="PTHR34265">
    <property type="entry name" value="TYPE III PANTOTHENATE KINASE"/>
    <property type="match status" value="1"/>
</dbReference>
<comment type="subcellular location">
    <subcellularLocation>
        <location evidence="3 16">Cytoplasm</location>
    </subcellularLocation>
</comment>
<dbReference type="CDD" id="cd24015">
    <property type="entry name" value="ASKHA_NBD_PanK-III"/>
    <property type="match status" value="1"/>
</dbReference>
<evidence type="ECO:0000256" key="8">
    <source>
        <dbReference type="ARBA" id="ARBA00022679"/>
    </source>
</evidence>
<evidence type="ECO:0000256" key="13">
    <source>
        <dbReference type="ARBA" id="ARBA00022993"/>
    </source>
</evidence>
<gene>
    <name evidence="16" type="primary">coaX</name>
    <name evidence="17" type="ORF">P0082_04965</name>
</gene>
<dbReference type="PANTHER" id="PTHR34265:SF1">
    <property type="entry name" value="TYPE III PANTOTHENATE KINASE"/>
    <property type="match status" value="1"/>
</dbReference>
<evidence type="ECO:0000256" key="16">
    <source>
        <dbReference type="HAMAP-Rule" id="MF_01274"/>
    </source>
</evidence>
<dbReference type="GO" id="GO:0004594">
    <property type="term" value="F:pantothenate kinase activity"/>
    <property type="evidence" value="ECO:0007669"/>
    <property type="project" value="UniProtKB-EC"/>
</dbReference>
<evidence type="ECO:0000256" key="6">
    <source>
        <dbReference type="ARBA" id="ARBA00012102"/>
    </source>
</evidence>
<dbReference type="InterPro" id="IPR043129">
    <property type="entry name" value="ATPase_NBD"/>
</dbReference>
<sequence length="263" mass="28982">MLLAFDVGNSNVKIGLLGEDGRVHDKMRISSQLQRTADEYNVFVNQFLQQNQFVWQDIEGIIISSVVPLITGELSIFLEKHVEQPYAILGPGAKTGLKINTEHPHELGADLVANAAGAYYLSQGKPCIAIAFGTATTFTVVNSRSELQGVAIAPGVETALVSLVKNTALLRQVKLEMPRSSIGRNTQEAIRAGLILGNLGTVEYIVQQQLRELRQAAGDPELDIKLYSTGFFGKFYQQHSHCLGEFEEDLLFLGLQQIWQKNI</sequence>
<feature type="binding site" evidence="16">
    <location>
        <begin position="108"/>
        <end position="111"/>
    </location>
    <ligand>
        <name>substrate</name>
    </ligand>
</feature>